<keyword evidence="3 8" id="KW-1133">Transmembrane helix</keyword>
<evidence type="ECO:0000256" key="2">
    <source>
        <dbReference type="ARBA" id="ARBA00022692"/>
    </source>
</evidence>
<dbReference type="OrthoDB" id="2585651at2759"/>
<evidence type="ECO:0000256" key="1">
    <source>
        <dbReference type="ARBA" id="ARBA00004141"/>
    </source>
</evidence>
<evidence type="ECO:0000313" key="10">
    <source>
        <dbReference type="Proteomes" id="UP000054549"/>
    </source>
</evidence>
<evidence type="ECO:0000256" key="5">
    <source>
        <dbReference type="ARBA" id="ARBA00023033"/>
    </source>
</evidence>
<dbReference type="EMBL" id="KN818258">
    <property type="protein sequence ID" value="KIL63520.1"/>
    <property type="molecule type" value="Genomic_DNA"/>
</dbReference>
<dbReference type="STRING" id="946122.A0A0C2SK16"/>
<keyword evidence="5" id="KW-0503">Monooxygenase</keyword>
<keyword evidence="6 8" id="KW-0472">Membrane</keyword>
<proteinExistence type="predicted"/>
<dbReference type="GO" id="GO:0016020">
    <property type="term" value="C:membrane"/>
    <property type="evidence" value="ECO:0007669"/>
    <property type="project" value="UniProtKB-SubCell"/>
</dbReference>
<name>A0A0C2SK16_AMAMK</name>
<feature type="transmembrane region" description="Helical" evidence="8">
    <location>
        <begin position="96"/>
        <end position="118"/>
    </location>
</feature>
<dbReference type="PANTHER" id="PTHR35042:SF3">
    <property type="entry name" value="ANTHRONE OXYGENASE-RELATED"/>
    <property type="match status" value="1"/>
</dbReference>
<dbReference type="InterPro" id="IPR013901">
    <property type="entry name" value="Anthrone_oxy"/>
</dbReference>
<feature type="transmembrane region" description="Helical" evidence="8">
    <location>
        <begin position="12"/>
        <end position="35"/>
    </location>
</feature>
<dbReference type="Pfam" id="PF08592">
    <property type="entry name" value="Anthrone_oxy"/>
    <property type="match status" value="1"/>
</dbReference>
<dbReference type="HOGENOM" id="CLU_105974_1_1_1"/>
<feature type="transmembrane region" description="Helical" evidence="8">
    <location>
        <begin position="70"/>
        <end position="90"/>
    </location>
</feature>
<evidence type="ECO:0008006" key="11">
    <source>
        <dbReference type="Google" id="ProtNLM"/>
    </source>
</evidence>
<sequence>MTSLKVAQATAIITSAFASGGILTISFLSVPALLLPARPTPGSQPSSSPPSHLISQVTQQWCWAYNMGKVVFPSLAASSALAYTYLAYALNPSKISQTYLAAAVVTMSIAPYTLAVMLPTNKRLMERAARNDVTPKQQGEQEENAQQREHEDRQIPDLMVKWAWMNAIRGLFPLVGAVIGASAAL</sequence>
<evidence type="ECO:0000256" key="6">
    <source>
        <dbReference type="ARBA" id="ARBA00023136"/>
    </source>
</evidence>
<keyword evidence="10" id="KW-1185">Reference proteome</keyword>
<organism evidence="9 10">
    <name type="scientific">Amanita muscaria (strain Koide BX008)</name>
    <dbReference type="NCBI Taxonomy" id="946122"/>
    <lineage>
        <taxon>Eukaryota</taxon>
        <taxon>Fungi</taxon>
        <taxon>Dikarya</taxon>
        <taxon>Basidiomycota</taxon>
        <taxon>Agaricomycotina</taxon>
        <taxon>Agaricomycetes</taxon>
        <taxon>Agaricomycetidae</taxon>
        <taxon>Agaricales</taxon>
        <taxon>Pluteineae</taxon>
        <taxon>Amanitaceae</taxon>
        <taxon>Amanita</taxon>
    </lineage>
</organism>
<reference evidence="9 10" key="1">
    <citation type="submission" date="2014-04" db="EMBL/GenBank/DDBJ databases">
        <title>Evolutionary Origins and Diversification of the Mycorrhizal Mutualists.</title>
        <authorList>
            <consortium name="DOE Joint Genome Institute"/>
            <consortium name="Mycorrhizal Genomics Consortium"/>
            <person name="Kohler A."/>
            <person name="Kuo A."/>
            <person name="Nagy L.G."/>
            <person name="Floudas D."/>
            <person name="Copeland A."/>
            <person name="Barry K.W."/>
            <person name="Cichocki N."/>
            <person name="Veneault-Fourrey C."/>
            <person name="LaButti K."/>
            <person name="Lindquist E.A."/>
            <person name="Lipzen A."/>
            <person name="Lundell T."/>
            <person name="Morin E."/>
            <person name="Murat C."/>
            <person name="Riley R."/>
            <person name="Ohm R."/>
            <person name="Sun H."/>
            <person name="Tunlid A."/>
            <person name="Henrissat B."/>
            <person name="Grigoriev I.V."/>
            <person name="Hibbett D.S."/>
            <person name="Martin F."/>
        </authorList>
    </citation>
    <scope>NUCLEOTIDE SEQUENCE [LARGE SCALE GENOMIC DNA]</scope>
    <source>
        <strain evidence="9 10">Koide BX008</strain>
    </source>
</reference>
<evidence type="ECO:0000313" key="9">
    <source>
        <dbReference type="EMBL" id="KIL63520.1"/>
    </source>
</evidence>
<gene>
    <name evidence="9" type="ORF">M378DRAFT_12104</name>
</gene>
<evidence type="ECO:0000256" key="3">
    <source>
        <dbReference type="ARBA" id="ARBA00022989"/>
    </source>
</evidence>
<dbReference type="PANTHER" id="PTHR35042">
    <property type="entry name" value="ANTHRONE OXYGENASE ENCC"/>
    <property type="match status" value="1"/>
</dbReference>
<protein>
    <recommendedName>
        <fullName evidence="11">DUF1772-domain-containing protein</fullName>
    </recommendedName>
</protein>
<keyword evidence="2 8" id="KW-0812">Transmembrane</keyword>
<feature type="transmembrane region" description="Helical" evidence="8">
    <location>
        <begin position="163"/>
        <end position="184"/>
    </location>
</feature>
<feature type="region of interest" description="Disordered" evidence="7">
    <location>
        <begin position="130"/>
        <end position="152"/>
    </location>
</feature>
<evidence type="ECO:0000256" key="7">
    <source>
        <dbReference type="SAM" id="MobiDB-lite"/>
    </source>
</evidence>
<dbReference type="GO" id="GO:0004497">
    <property type="term" value="F:monooxygenase activity"/>
    <property type="evidence" value="ECO:0007669"/>
    <property type="project" value="UniProtKB-KW"/>
</dbReference>
<dbReference type="Proteomes" id="UP000054549">
    <property type="component" value="Unassembled WGS sequence"/>
</dbReference>
<comment type="subcellular location">
    <subcellularLocation>
        <location evidence="1">Membrane</location>
        <topology evidence="1">Multi-pass membrane protein</topology>
    </subcellularLocation>
</comment>
<accession>A0A0C2SK16</accession>
<keyword evidence="4" id="KW-0560">Oxidoreductase</keyword>
<evidence type="ECO:0000256" key="4">
    <source>
        <dbReference type="ARBA" id="ARBA00023002"/>
    </source>
</evidence>
<dbReference type="InParanoid" id="A0A0C2SK16"/>
<dbReference type="AlphaFoldDB" id="A0A0C2SK16"/>
<evidence type="ECO:0000256" key="8">
    <source>
        <dbReference type="SAM" id="Phobius"/>
    </source>
</evidence>